<comment type="caution">
    <text evidence="2">The sequence shown here is derived from an EMBL/GenBank/DDBJ whole genome shotgun (WGS) entry which is preliminary data.</text>
</comment>
<keyword evidence="3" id="KW-1185">Reference proteome</keyword>
<dbReference type="OrthoDB" id="199591at2759"/>
<dbReference type="SUPFAM" id="SSF53335">
    <property type="entry name" value="S-adenosyl-L-methionine-dependent methyltransferases"/>
    <property type="match status" value="1"/>
</dbReference>
<feature type="signal peptide" evidence="1">
    <location>
        <begin position="1"/>
        <end position="19"/>
    </location>
</feature>
<dbReference type="AlphaFoldDB" id="A0A9W6ZS56"/>
<accession>A0A9W6ZS56</accession>
<dbReference type="EMBL" id="BRXZ01002150">
    <property type="protein sequence ID" value="GMH55584.1"/>
    <property type="molecule type" value="Genomic_DNA"/>
</dbReference>
<proteinExistence type="predicted"/>
<name>A0A9W6ZS56_9STRA</name>
<evidence type="ECO:0000313" key="3">
    <source>
        <dbReference type="Proteomes" id="UP001165082"/>
    </source>
</evidence>
<organism evidence="2 3">
    <name type="scientific">Triparma retinervis</name>
    <dbReference type="NCBI Taxonomy" id="2557542"/>
    <lineage>
        <taxon>Eukaryota</taxon>
        <taxon>Sar</taxon>
        <taxon>Stramenopiles</taxon>
        <taxon>Ochrophyta</taxon>
        <taxon>Bolidophyceae</taxon>
        <taxon>Parmales</taxon>
        <taxon>Triparmaceae</taxon>
        <taxon>Triparma</taxon>
    </lineage>
</organism>
<evidence type="ECO:0008006" key="4">
    <source>
        <dbReference type="Google" id="ProtNLM"/>
    </source>
</evidence>
<dbReference type="InterPro" id="IPR029063">
    <property type="entry name" value="SAM-dependent_MTases_sf"/>
</dbReference>
<dbReference type="Gene3D" id="3.40.50.150">
    <property type="entry name" value="Vaccinia Virus protein VP39"/>
    <property type="match status" value="2"/>
</dbReference>
<evidence type="ECO:0000256" key="1">
    <source>
        <dbReference type="SAM" id="SignalP"/>
    </source>
</evidence>
<dbReference type="Proteomes" id="UP001165082">
    <property type="component" value="Unassembled WGS sequence"/>
</dbReference>
<evidence type="ECO:0000313" key="2">
    <source>
        <dbReference type="EMBL" id="GMH55584.1"/>
    </source>
</evidence>
<gene>
    <name evidence="2" type="ORF">TrRE_jg6735</name>
</gene>
<keyword evidence="1" id="KW-0732">Signal</keyword>
<feature type="chain" id="PRO_5040771320" description="O-methyltransferase" evidence="1">
    <location>
        <begin position="20"/>
        <end position="462"/>
    </location>
</feature>
<protein>
    <recommendedName>
        <fullName evidence="4">O-methyltransferase</fullName>
    </recommendedName>
</protein>
<sequence>MTMYVASLLIMALVPGYLAQEAMTCGNNAFTVAFPPPLALPALEEGERSLDASMMYVIYEEGGSVSPNEEESCRSSIVDAVCGSYQKCAEEARTQLESGGVEDLERVKRLLGMTEARGTKALELPAADHNRVYVNFARNAEHTELAEFVFYHASSLYPSALFFCQAHFVRFHTDVYELNDMYACRNVILADVKKKREKEEGGGEEEAVGRLLHSKLRMQWYAEAGLLTKKGPTPKEPHCFEGTVSIGCLFYKHNTDKGFYHGYYRTYATLLEEYREKERVNLLEIGVKDGESMNSWIEYFEGEGSRFFGLGYGEGVGGKNVLDIIIDDGSHDPSDQMVSFEYLFPRLKEGGLYIFEDIETSYWNNNRANLYGNYFGGHTLGVGGANNVVEKFLKVPNFGKLINGLFVKENRKKGEEEGRPPHSDMISSVQFCHNMIVVKKMDATDEWVDFKNSPYLFERFTE</sequence>
<reference evidence="2" key="1">
    <citation type="submission" date="2022-07" db="EMBL/GenBank/DDBJ databases">
        <title>Genome analysis of Parmales, a sister group of diatoms, reveals the evolutionary specialization of diatoms from phago-mixotrophs to photoautotrophs.</title>
        <authorList>
            <person name="Ban H."/>
            <person name="Sato S."/>
            <person name="Yoshikawa S."/>
            <person name="Kazumasa Y."/>
            <person name="Nakamura Y."/>
            <person name="Ichinomiya M."/>
            <person name="Saitoh K."/>
            <person name="Sato N."/>
            <person name="Blanc-Mathieu R."/>
            <person name="Endo H."/>
            <person name="Kuwata A."/>
            <person name="Ogata H."/>
        </authorList>
    </citation>
    <scope>NUCLEOTIDE SEQUENCE</scope>
</reference>